<dbReference type="InterPro" id="IPR004147">
    <property type="entry name" value="ABC1_dom"/>
</dbReference>
<dbReference type="PANTHER" id="PTHR10566:SF113">
    <property type="entry name" value="PROTEIN ACTIVITY OF BC1 COMPLEX KINASE 7, CHLOROPLASTIC"/>
    <property type="match status" value="1"/>
</dbReference>
<evidence type="ECO:0000259" key="3">
    <source>
        <dbReference type="Pfam" id="PF03109"/>
    </source>
</evidence>
<keyword evidence="4" id="KW-0830">Ubiquinone</keyword>
<dbReference type="RefSeq" id="WP_171675996.1">
    <property type="nucleotide sequence ID" value="NZ_BAAAGT010000016.1"/>
</dbReference>
<keyword evidence="6" id="KW-1185">Reference proteome</keyword>
<keyword evidence="5" id="KW-0808">Transferase</keyword>
<protein>
    <submittedName>
        <fullName evidence="5">AarF/ABC1/UbiB kinase family protein</fullName>
    </submittedName>
    <submittedName>
        <fullName evidence="4">Ubiquinone biosynthesis protein</fullName>
    </submittedName>
</protein>
<dbReference type="EMBL" id="JACHKF010000001">
    <property type="protein sequence ID" value="MBB6571408.1"/>
    <property type="molecule type" value="Genomic_DNA"/>
</dbReference>
<feature type="transmembrane region" description="Helical" evidence="2">
    <location>
        <begin position="6"/>
        <end position="26"/>
    </location>
</feature>
<evidence type="ECO:0000313" key="7">
    <source>
        <dbReference type="Proteomes" id="UP000553957"/>
    </source>
</evidence>
<feature type="transmembrane region" description="Helical" evidence="2">
    <location>
        <begin position="626"/>
        <end position="650"/>
    </location>
</feature>
<evidence type="ECO:0000313" key="4">
    <source>
        <dbReference type="EMBL" id="MBB6571408.1"/>
    </source>
</evidence>
<proteinExistence type="inferred from homology"/>
<dbReference type="GO" id="GO:0016301">
    <property type="term" value="F:kinase activity"/>
    <property type="evidence" value="ECO:0007669"/>
    <property type="project" value="UniProtKB-KW"/>
</dbReference>
<dbReference type="InterPro" id="IPR011009">
    <property type="entry name" value="Kinase-like_dom_sf"/>
</dbReference>
<evidence type="ECO:0000313" key="6">
    <source>
        <dbReference type="Proteomes" id="UP000534306"/>
    </source>
</evidence>
<dbReference type="PANTHER" id="PTHR10566">
    <property type="entry name" value="CHAPERONE-ACTIVITY OF BC1 COMPLEX CABC1 -RELATED"/>
    <property type="match status" value="1"/>
</dbReference>
<keyword evidence="2" id="KW-0812">Transmembrane</keyword>
<reference evidence="4 7" key="2">
    <citation type="submission" date="2020-08" db="EMBL/GenBank/DDBJ databases">
        <title>Sequencing the genomes of 1000 actinobacteria strains.</title>
        <authorList>
            <person name="Klenk H.-P."/>
        </authorList>
    </citation>
    <scope>NUCLEOTIDE SEQUENCE [LARGE SCALE GENOMIC DNA]</scope>
    <source>
        <strain evidence="4 7">DSM 15626</strain>
    </source>
</reference>
<dbReference type="EMBL" id="JABJRC010000006">
    <property type="protein sequence ID" value="NOL43192.1"/>
    <property type="molecule type" value="Genomic_DNA"/>
</dbReference>
<keyword evidence="5" id="KW-0418">Kinase</keyword>
<dbReference type="CDD" id="cd05121">
    <property type="entry name" value="ABC1_ADCK3-like"/>
    <property type="match status" value="1"/>
</dbReference>
<organism evidence="5 6">
    <name type="scientific">Kribbella sandramycini</name>
    <dbReference type="NCBI Taxonomy" id="60450"/>
    <lineage>
        <taxon>Bacteria</taxon>
        <taxon>Bacillati</taxon>
        <taxon>Actinomycetota</taxon>
        <taxon>Actinomycetes</taxon>
        <taxon>Propionibacteriales</taxon>
        <taxon>Kribbellaceae</taxon>
        <taxon>Kribbella</taxon>
    </lineage>
</organism>
<gene>
    <name evidence="4" type="ORF">HNR71_007045</name>
    <name evidence="5" type="ORF">HPO96_23385</name>
</gene>
<evidence type="ECO:0000313" key="5">
    <source>
        <dbReference type="EMBL" id="NOL43192.1"/>
    </source>
</evidence>
<dbReference type="AlphaFoldDB" id="A0A7Y4L2N5"/>
<dbReference type="Pfam" id="PF03109">
    <property type="entry name" value="ABC1"/>
    <property type="match status" value="1"/>
</dbReference>
<dbReference type="Proteomes" id="UP000534306">
    <property type="component" value="Unassembled WGS sequence"/>
</dbReference>
<name>A0A7Y4L2N5_9ACTN</name>
<dbReference type="Proteomes" id="UP000553957">
    <property type="component" value="Unassembled WGS sequence"/>
</dbReference>
<dbReference type="SUPFAM" id="SSF56112">
    <property type="entry name" value="Protein kinase-like (PK-like)"/>
    <property type="match status" value="1"/>
</dbReference>
<dbReference type="InterPro" id="IPR050154">
    <property type="entry name" value="UbiB_kinase"/>
</dbReference>
<feature type="transmembrane region" description="Helical" evidence="2">
    <location>
        <begin position="595"/>
        <end position="614"/>
    </location>
</feature>
<keyword evidence="2" id="KW-0472">Membrane</keyword>
<comment type="similarity">
    <text evidence="1">Belongs to the protein kinase superfamily. ADCK protein kinase family.</text>
</comment>
<reference evidence="5 6" key="1">
    <citation type="submission" date="2020-05" db="EMBL/GenBank/DDBJ databases">
        <title>Genome sequence of Kribbella sandramycini ATCC 39419.</title>
        <authorList>
            <person name="Maclea K.S."/>
            <person name="Fair J.L."/>
        </authorList>
    </citation>
    <scope>NUCLEOTIDE SEQUENCE [LARGE SCALE GENOMIC DNA]</scope>
    <source>
        <strain evidence="5 6">ATCC 39419</strain>
    </source>
</reference>
<sequence length="659" mass="70422">MDVAVAGLVSLVVFMVVFVPVAQRLLGVRFGLVRLGVAAGLTLSTFSPIANALVGGLPFEGSNGTALALLGLTTVCATLVGLVFLVLAEALVPTGSLPRARDLRRDVAGRVARSRRYLQILRIAIKYGLGPYLRGRRRPGRENAAGQAELARSLRLALDEAGVTFVKLGQVLSTRSDIIPLSVATELSRLQDQVRPAAWGEIEQVLTEELGAPPQQVYAEFGVEPLAAASVAQVYAATLRTGAQVVVKVQRPGIAAVVDRDLDIVRRLAKLLERNTDWGRSMGVRALADGFADAMREELDFTVEAGNMAAVAAGQAVAGGNDIVVPELYPRESTQRVLTMQRLDGVGLGNAAQVIAERGLDAARLGRTLFDCLLGQVAIDGVFHADPHPGNFLLLTDGRIGMLDLGSVGRLDPATREALQRFLLAIDHGDPVSATDALLEIVDRPDVIDERALERAVGQFMTRHLTGAVALGPAMFTDLFKIITSHELGVPPEVAAVFRALATIEGTISRITPGFDLVSASRQFASAHVTDRLTPDALRRTATEELAAILPMLRRLPRRIDRIAAAAESGRLGVNVRLLADERDRRHLTGLLHQVLLAVLGATAGLMAVLLLGIPNGPRITATITLYQLLAYNLLVICAVLVLRVLVLIFRIPEKTGVS</sequence>
<feature type="domain" description="ABC1 atypical kinase-like" evidence="3">
    <location>
        <begin position="189"/>
        <end position="430"/>
    </location>
</feature>
<feature type="transmembrane region" description="Helical" evidence="2">
    <location>
        <begin position="66"/>
        <end position="92"/>
    </location>
</feature>
<comment type="caution">
    <text evidence="5">The sequence shown here is derived from an EMBL/GenBank/DDBJ whole genome shotgun (WGS) entry which is preliminary data.</text>
</comment>
<feature type="transmembrane region" description="Helical" evidence="2">
    <location>
        <begin position="33"/>
        <end position="54"/>
    </location>
</feature>
<evidence type="ECO:0000256" key="1">
    <source>
        <dbReference type="ARBA" id="ARBA00009670"/>
    </source>
</evidence>
<evidence type="ECO:0000256" key="2">
    <source>
        <dbReference type="SAM" id="Phobius"/>
    </source>
</evidence>
<accession>A0A7Y4L2N5</accession>
<keyword evidence="2" id="KW-1133">Transmembrane helix</keyword>